<name>A0A098LAN1_9BACT</name>
<dbReference type="SUPFAM" id="SSF141694">
    <property type="entry name" value="AF2212/PG0164-like"/>
    <property type="match status" value="1"/>
</dbReference>
<evidence type="ECO:0000313" key="2">
    <source>
        <dbReference type="Proteomes" id="UP000030185"/>
    </source>
</evidence>
<organism evidence="1 2">
    <name type="scientific">Sporocytophaga myxococcoides</name>
    <dbReference type="NCBI Taxonomy" id="153721"/>
    <lineage>
        <taxon>Bacteria</taxon>
        <taxon>Pseudomonadati</taxon>
        <taxon>Bacteroidota</taxon>
        <taxon>Cytophagia</taxon>
        <taxon>Cytophagales</taxon>
        <taxon>Cytophagaceae</taxon>
        <taxon>Sporocytophaga</taxon>
    </lineage>
</organism>
<dbReference type="Proteomes" id="UP000030185">
    <property type="component" value="Unassembled WGS sequence"/>
</dbReference>
<proteinExistence type="predicted"/>
<dbReference type="Gene3D" id="2.40.30.100">
    <property type="entry name" value="AF2212/PG0164-like"/>
    <property type="match status" value="1"/>
</dbReference>
<dbReference type="EMBL" id="BBLT01000002">
    <property type="protein sequence ID" value="GAL83975.1"/>
    <property type="molecule type" value="Genomic_DNA"/>
</dbReference>
<dbReference type="eggNOG" id="COG4430">
    <property type="taxonomic scope" value="Bacteria"/>
</dbReference>
<dbReference type="STRING" id="153721.MYP_1203"/>
<comment type="caution">
    <text evidence="1">The sequence shown here is derived from an EMBL/GenBank/DDBJ whole genome shotgun (WGS) entry which is preliminary data.</text>
</comment>
<dbReference type="RefSeq" id="WP_231570013.1">
    <property type="nucleotide sequence ID" value="NZ_BBLT01000002.1"/>
</dbReference>
<evidence type="ECO:0008006" key="3">
    <source>
        <dbReference type="Google" id="ProtNLM"/>
    </source>
</evidence>
<dbReference type="InterPro" id="IPR037079">
    <property type="entry name" value="AF2212/PG0164-like_sf"/>
</dbReference>
<dbReference type="AlphaFoldDB" id="A0A098LAN1"/>
<reference evidence="1 2" key="1">
    <citation type="submission" date="2014-09" db="EMBL/GenBank/DDBJ databases">
        <title>Sporocytophaga myxococcoides PG-01 genome sequencing.</title>
        <authorList>
            <person name="Liu L."/>
            <person name="Gao P.J."/>
            <person name="Chen G.J."/>
            <person name="Wang L.S."/>
        </authorList>
    </citation>
    <scope>NUCLEOTIDE SEQUENCE [LARGE SCALE GENOMIC DNA]</scope>
    <source>
        <strain evidence="1 2">PG-01</strain>
    </source>
</reference>
<dbReference type="InterPro" id="IPR015018">
    <property type="entry name" value="DUF1905"/>
</dbReference>
<accession>A0A098LAN1</accession>
<evidence type="ECO:0000313" key="1">
    <source>
        <dbReference type="EMBL" id="GAL83975.1"/>
    </source>
</evidence>
<dbReference type="Pfam" id="PF08922">
    <property type="entry name" value="DUF1905"/>
    <property type="match status" value="1"/>
</dbReference>
<gene>
    <name evidence="1" type="ORF">MYP_1203</name>
</gene>
<dbReference type="Pfam" id="PF13376">
    <property type="entry name" value="OmdA"/>
    <property type="match status" value="1"/>
</dbReference>
<protein>
    <recommendedName>
        <fullName evidence="3">DUF1905 domain-containing protein</fullName>
    </recommendedName>
</protein>
<sequence>MMTNTKIEKPLVDAEYLLEKIPGKGGWTYVVINEITADKRAKFGWVKVRGSIDDFKLNQYKLMPMGNGKLFLPVKAEIRKKIKKQEGDNVRVILYLDERPLGIPEEIMECFKNEPEAVFQNFSAFTEGEQNAYLAWIYEAKKEDTKAERIVKMMDWVADNKKLHEL</sequence>
<keyword evidence="2" id="KW-1185">Reference proteome</keyword>